<reference evidence="1 2" key="1">
    <citation type="journal article" date="2021" name="Plant Biotechnol. J.">
        <title>Multi-omics assisted identification of the key and species-specific regulatory components of drought-tolerant mechanisms in Gossypium stocksii.</title>
        <authorList>
            <person name="Yu D."/>
            <person name="Ke L."/>
            <person name="Zhang D."/>
            <person name="Wu Y."/>
            <person name="Sun Y."/>
            <person name="Mei J."/>
            <person name="Sun J."/>
            <person name="Sun Y."/>
        </authorList>
    </citation>
    <scope>NUCLEOTIDE SEQUENCE [LARGE SCALE GENOMIC DNA]</scope>
    <source>
        <strain evidence="2">cv. E1</strain>
        <tissue evidence="1">Leaf</tissue>
    </source>
</reference>
<organism evidence="1 2">
    <name type="scientific">Gossypium stocksii</name>
    <dbReference type="NCBI Taxonomy" id="47602"/>
    <lineage>
        <taxon>Eukaryota</taxon>
        <taxon>Viridiplantae</taxon>
        <taxon>Streptophyta</taxon>
        <taxon>Embryophyta</taxon>
        <taxon>Tracheophyta</taxon>
        <taxon>Spermatophyta</taxon>
        <taxon>Magnoliopsida</taxon>
        <taxon>eudicotyledons</taxon>
        <taxon>Gunneridae</taxon>
        <taxon>Pentapetalae</taxon>
        <taxon>rosids</taxon>
        <taxon>malvids</taxon>
        <taxon>Malvales</taxon>
        <taxon>Malvaceae</taxon>
        <taxon>Malvoideae</taxon>
        <taxon>Gossypium</taxon>
    </lineage>
</organism>
<dbReference type="Proteomes" id="UP000828251">
    <property type="component" value="Unassembled WGS sequence"/>
</dbReference>
<name>A0A9D3VNH4_9ROSI</name>
<gene>
    <name evidence="1" type="ORF">J1N35_018051</name>
</gene>
<sequence length="136" mass="15876">MRNEHEDVLILKKLLPIVLKNFSKSKCTKGGRRFTNKKRLEHKPEISTWACDNVILAWLSHHFGSPNVLVHKLDSLEELASRDLWESTLNKVFYARSLNLITNPHDHLIYFTYNILVFSKLGCFMDSSNELYTLND</sequence>
<dbReference type="AlphaFoldDB" id="A0A9D3VNH4"/>
<dbReference type="OrthoDB" id="428342at2759"/>
<keyword evidence="2" id="KW-1185">Reference proteome</keyword>
<comment type="caution">
    <text evidence="1">The sequence shown here is derived from an EMBL/GenBank/DDBJ whole genome shotgun (WGS) entry which is preliminary data.</text>
</comment>
<evidence type="ECO:0000313" key="1">
    <source>
        <dbReference type="EMBL" id="KAH1090794.1"/>
    </source>
</evidence>
<accession>A0A9D3VNH4</accession>
<proteinExistence type="predicted"/>
<evidence type="ECO:0000313" key="2">
    <source>
        <dbReference type="Proteomes" id="UP000828251"/>
    </source>
</evidence>
<protein>
    <submittedName>
        <fullName evidence="1">Uncharacterized protein</fullName>
    </submittedName>
</protein>
<dbReference type="EMBL" id="JAIQCV010000006">
    <property type="protein sequence ID" value="KAH1090794.1"/>
    <property type="molecule type" value="Genomic_DNA"/>
</dbReference>